<evidence type="ECO:0000259" key="1">
    <source>
        <dbReference type="PROSITE" id="PS51186"/>
    </source>
</evidence>
<dbReference type="PROSITE" id="PS51186">
    <property type="entry name" value="GNAT"/>
    <property type="match status" value="1"/>
</dbReference>
<dbReference type="OrthoDB" id="9811523at2"/>
<name>A0A1D7QLX8_9SPHI</name>
<dbReference type="RefSeq" id="WP_069381329.1">
    <property type="nucleotide sequence ID" value="NZ_CP017141.1"/>
</dbReference>
<evidence type="ECO:0000313" key="2">
    <source>
        <dbReference type="EMBL" id="AOM79667.1"/>
    </source>
</evidence>
<dbReference type="AlphaFoldDB" id="A0A1D7QLX8"/>
<sequence length="153" mass="17187">MKQPDFSQFPILSTQRFTLRPLSLEDTDYIKKIDGMISRKECILWGISYQNSKEMVGAICLWNFNTPNETVEIGYELLAEFHGKGVMSEVVPSVVEYGFRVMAAKSIIAFPSAENLASVKLLEKMGFNLTSDNYGHTHTEVAAMLTYILSSGF</sequence>
<dbReference type="KEGG" id="psty:BFS30_22410"/>
<gene>
    <name evidence="2" type="ORF">BFS30_22410</name>
</gene>
<dbReference type="Gene3D" id="3.40.630.30">
    <property type="match status" value="1"/>
</dbReference>
<dbReference type="GO" id="GO:0016747">
    <property type="term" value="F:acyltransferase activity, transferring groups other than amino-acyl groups"/>
    <property type="evidence" value="ECO:0007669"/>
    <property type="project" value="InterPro"/>
</dbReference>
<organism evidence="2 3">
    <name type="scientific">Pedobacter steynii</name>
    <dbReference type="NCBI Taxonomy" id="430522"/>
    <lineage>
        <taxon>Bacteria</taxon>
        <taxon>Pseudomonadati</taxon>
        <taxon>Bacteroidota</taxon>
        <taxon>Sphingobacteriia</taxon>
        <taxon>Sphingobacteriales</taxon>
        <taxon>Sphingobacteriaceae</taxon>
        <taxon>Pedobacter</taxon>
    </lineage>
</organism>
<dbReference type="InterPro" id="IPR000182">
    <property type="entry name" value="GNAT_dom"/>
</dbReference>
<dbReference type="EMBL" id="CP017141">
    <property type="protein sequence ID" value="AOM79667.1"/>
    <property type="molecule type" value="Genomic_DNA"/>
</dbReference>
<reference evidence="2 3" key="1">
    <citation type="submission" date="2016-08" db="EMBL/GenBank/DDBJ databases">
        <authorList>
            <person name="Seilhamer J.J."/>
        </authorList>
    </citation>
    <scope>NUCLEOTIDE SEQUENCE [LARGE SCALE GENOMIC DNA]</scope>
    <source>
        <strain evidence="2 3">DX4</strain>
    </source>
</reference>
<accession>A0A1D7QLX8</accession>
<dbReference type="InterPro" id="IPR051531">
    <property type="entry name" value="N-acetyltransferase"/>
</dbReference>
<dbReference type="InterPro" id="IPR016181">
    <property type="entry name" value="Acyl_CoA_acyltransferase"/>
</dbReference>
<dbReference type="Pfam" id="PF13302">
    <property type="entry name" value="Acetyltransf_3"/>
    <property type="match status" value="1"/>
</dbReference>
<evidence type="ECO:0000313" key="3">
    <source>
        <dbReference type="Proteomes" id="UP000094313"/>
    </source>
</evidence>
<dbReference type="SUPFAM" id="SSF55729">
    <property type="entry name" value="Acyl-CoA N-acyltransferases (Nat)"/>
    <property type="match status" value="1"/>
</dbReference>
<keyword evidence="3" id="KW-1185">Reference proteome</keyword>
<dbReference type="PANTHER" id="PTHR43792">
    <property type="entry name" value="GNAT FAMILY, PUTATIVE (AFU_ORTHOLOGUE AFUA_3G00765)-RELATED-RELATED"/>
    <property type="match status" value="1"/>
</dbReference>
<protein>
    <recommendedName>
        <fullName evidence="1">N-acetyltransferase domain-containing protein</fullName>
    </recommendedName>
</protein>
<dbReference type="Proteomes" id="UP000094313">
    <property type="component" value="Chromosome"/>
</dbReference>
<proteinExistence type="predicted"/>
<feature type="domain" description="N-acetyltransferase" evidence="1">
    <location>
        <begin position="1"/>
        <end position="146"/>
    </location>
</feature>